<feature type="region of interest" description="Disordered" evidence="1">
    <location>
        <begin position="1"/>
        <end position="101"/>
    </location>
</feature>
<keyword evidence="2" id="KW-0812">Transmembrane</keyword>
<organism evidence="3">
    <name type="scientific">Attheya septentrionalis</name>
    <dbReference type="NCBI Taxonomy" id="420275"/>
    <lineage>
        <taxon>Eukaryota</taxon>
        <taxon>Sar</taxon>
        <taxon>Stramenopiles</taxon>
        <taxon>Ochrophyta</taxon>
        <taxon>Bacillariophyta</taxon>
        <taxon>Coscinodiscophyceae</taxon>
        <taxon>Chaetocerotophycidae</taxon>
        <taxon>Chaetocerotales</taxon>
        <taxon>Attheyaceae</taxon>
        <taxon>Attheya</taxon>
    </lineage>
</organism>
<keyword evidence="2" id="KW-0472">Membrane</keyword>
<protein>
    <submittedName>
        <fullName evidence="3">Uncharacterized protein</fullName>
    </submittedName>
</protein>
<gene>
    <name evidence="3" type="ORF">ASEP1449_LOCUS16614</name>
</gene>
<dbReference type="AlphaFoldDB" id="A0A7S2UQD2"/>
<name>A0A7S2UQD2_9STRA</name>
<dbReference type="EMBL" id="HBHQ01024660">
    <property type="protein sequence ID" value="CAD9824780.1"/>
    <property type="molecule type" value="Transcribed_RNA"/>
</dbReference>
<feature type="transmembrane region" description="Helical" evidence="2">
    <location>
        <begin position="244"/>
        <end position="265"/>
    </location>
</feature>
<keyword evidence="2" id="KW-1133">Transmembrane helix</keyword>
<feature type="compositionally biased region" description="Low complexity" evidence="1">
    <location>
        <begin position="53"/>
        <end position="63"/>
    </location>
</feature>
<sequence>MNSPERSIKVGSADQPYSIDDQTPSLIPGSPGTDTECSEADVAGMAEERSGHPNSNNSDPPSSLYKATSLAHPPTPTGTPKINVDIKAPNETGEKTTTTYDDSFDIKSPQFFSDELDDGLHLGSVEISASELSPELAELDSKANALLESFRTAALTPKYKTDQATFFGGNKNNQNSISECSYQTDDDDDIGGEMRRLGSHTESLRNDLADVDEGLNPLVRDSPPLDRESTFQSEQLQQHTSSNLICFIWIFALLWAIGIVLRVFMTYVSTTDKDSGLVGNLLLITFLNSSLVLFFLARKA</sequence>
<evidence type="ECO:0000256" key="1">
    <source>
        <dbReference type="SAM" id="MobiDB-lite"/>
    </source>
</evidence>
<accession>A0A7S2UQD2</accession>
<evidence type="ECO:0000256" key="2">
    <source>
        <dbReference type="SAM" id="Phobius"/>
    </source>
</evidence>
<feature type="transmembrane region" description="Helical" evidence="2">
    <location>
        <begin position="277"/>
        <end position="297"/>
    </location>
</feature>
<reference evidence="3" key="1">
    <citation type="submission" date="2021-01" db="EMBL/GenBank/DDBJ databases">
        <authorList>
            <person name="Corre E."/>
            <person name="Pelletier E."/>
            <person name="Niang G."/>
            <person name="Scheremetjew M."/>
            <person name="Finn R."/>
            <person name="Kale V."/>
            <person name="Holt S."/>
            <person name="Cochrane G."/>
            <person name="Meng A."/>
            <person name="Brown T."/>
            <person name="Cohen L."/>
        </authorList>
    </citation>
    <scope>NUCLEOTIDE SEQUENCE</scope>
    <source>
        <strain evidence="3">CCMP2084</strain>
    </source>
</reference>
<evidence type="ECO:0000313" key="3">
    <source>
        <dbReference type="EMBL" id="CAD9824780.1"/>
    </source>
</evidence>
<proteinExistence type="predicted"/>